<gene>
    <name evidence="2" type="ORF">MAMMFC1_03419</name>
</gene>
<keyword evidence="1" id="KW-0472">Membrane</keyword>
<sequence length="476" mass="53312">MWVWWSALLISLLIVIAALWRYASRRLVWRLRRLNAGLARLMHRRRYRPAAAKKLLRQIYLLISEALDKGDYKIAYEALDLIKLALGQGFGRINDSARLTAIVAKSLKLKEFTLAGHGVDAFWPLVRQAQPQDVPQITDQLGIIAIIALKERQNFLAARAVDIIFDSVDKLDRVNSMNNINNTLDAVDGREELIILSLRSLKTIGVMVLRRKDIELFREICTKFSNWVASKKTAAVDGSLLAGVLVNWLHRIVKSGFSSAFHMLSEQIEVMIITGKLDSTAARHLIEECRHLAGIASLNPQNPAAGMILEFMLKLAGHYENISLWVQAVRSGGEVVKLAVSRYGVQEAFAVVYPLLETGRRLLLTQTKKGSSVISHVYGQQALYVIVRECLHVAEYIARQSFLLTAGDVIGDMCDCWVRYPAAAGSEKSCKKYCQLLLFYWTRTRRPLAASNAGTLSAGTSGLLSDADKERLKFLF</sequence>
<reference evidence="2 3" key="1">
    <citation type="journal article" date="2018" name="Int. J. Syst. Evol. Microbiol.">
        <title>Methylomusa anaerophila gen. nov., sp. nov., an anaerobic methanol-utilizing bacterium isolated from a microbial fuel cell.</title>
        <authorList>
            <person name="Amano N."/>
            <person name="Yamamuro A."/>
            <person name="Miyahara M."/>
            <person name="Kouzuma A."/>
            <person name="Abe T."/>
            <person name="Watanabe K."/>
        </authorList>
    </citation>
    <scope>NUCLEOTIDE SEQUENCE [LARGE SCALE GENOMIC DNA]</scope>
    <source>
        <strain evidence="2 3">MMFC1</strain>
    </source>
</reference>
<dbReference type="RefSeq" id="WP_126309656.1">
    <property type="nucleotide sequence ID" value="NZ_AP018449.1"/>
</dbReference>
<protein>
    <submittedName>
        <fullName evidence="2">Uncharacterized protein</fullName>
    </submittedName>
</protein>
<keyword evidence="1" id="KW-1133">Transmembrane helix</keyword>
<feature type="transmembrane region" description="Helical" evidence="1">
    <location>
        <begin position="6"/>
        <end position="23"/>
    </location>
</feature>
<accession>A0A348ANS6</accession>
<dbReference type="AlphaFoldDB" id="A0A348ANS6"/>
<keyword evidence="3" id="KW-1185">Reference proteome</keyword>
<dbReference type="Proteomes" id="UP000276437">
    <property type="component" value="Chromosome"/>
</dbReference>
<evidence type="ECO:0000256" key="1">
    <source>
        <dbReference type="SAM" id="Phobius"/>
    </source>
</evidence>
<keyword evidence="1" id="KW-0812">Transmembrane</keyword>
<name>A0A348ANS6_9FIRM</name>
<proteinExistence type="predicted"/>
<dbReference type="OrthoDB" id="1675497at2"/>
<evidence type="ECO:0000313" key="3">
    <source>
        <dbReference type="Proteomes" id="UP000276437"/>
    </source>
</evidence>
<evidence type="ECO:0000313" key="2">
    <source>
        <dbReference type="EMBL" id="BBB92724.1"/>
    </source>
</evidence>
<dbReference type="EMBL" id="AP018449">
    <property type="protein sequence ID" value="BBB92724.1"/>
    <property type="molecule type" value="Genomic_DNA"/>
</dbReference>
<organism evidence="2 3">
    <name type="scientific">Methylomusa anaerophila</name>
    <dbReference type="NCBI Taxonomy" id="1930071"/>
    <lineage>
        <taxon>Bacteria</taxon>
        <taxon>Bacillati</taxon>
        <taxon>Bacillota</taxon>
        <taxon>Negativicutes</taxon>
        <taxon>Selenomonadales</taxon>
        <taxon>Sporomusaceae</taxon>
        <taxon>Methylomusa</taxon>
    </lineage>
</organism>
<dbReference type="KEGG" id="mana:MAMMFC1_03419"/>